<keyword evidence="6" id="KW-0732">Signal</keyword>
<keyword evidence="9 18" id="KW-0418">Kinase</keyword>
<dbReference type="Proteomes" id="UP000583929">
    <property type="component" value="Unassembled WGS sequence"/>
</dbReference>
<dbReference type="PANTHER" id="PTHR47976:SF108">
    <property type="entry name" value="G-TYPE LECTIN S-RECEPTOR-LIKE SERINE_THREONINE-PROTEIN KINASE LECRK1"/>
    <property type="match status" value="1"/>
</dbReference>
<dbReference type="InterPro" id="IPR008271">
    <property type="entry name" value="Ser/Thr_kinase_AS"/>
</dbReference>
<evidence type="ECO:0000256" key="20">
    <source>
        <dbReference type="SAM" id="Phobius"/>
    </source>
</evidence>
<evidence type="ECO:0000256" key="9">
    <source>
        <dbReference type="ARBA" id="ARBA00022777"/>
    </source>
</evidence>
<dbReference type="CDD" id="cd01098">
    <property type="entry name" value="PAN_AP_plant"/>
    <property type="match status" value="1"/>
</dbReference>
<dbReference type="PANTHER" id="PTHR47976">
    <property type="entry name" value="G-TYPE LECTIN S-RECEPTOR-LIKE SERINE/THREONINE-PROTEIN KINASE SD2-5"/>
    <property type="match status" value="1"/>
</dbReference>
<dbReference type="EMBL" id="JAATIQ010000165">
    <property type="protein sequence ID" value="KAF4374927.1"/>
    <property type="molecule type" value="Genomic_DNA"/>
</dbReference>
<organism evidence="23 25">
    <name type="scientific">Cannabis sativa</name>
    <name type="common">Hemp</name>
    <name type="synonym">Marijuana</name>
    <dbReference type="NCBI Taxonomy" id="3483"/>
    <lineage>
        <taxon>Eukaryota</taxon>
        <taxon>Viridiplantae</taxon>
        <taxon>Streptophyta</taxon>
        <taxon>Embryophyta</taxon>
        <taxon>Tracheophyta</taxon>
        <taxon>Spermatophyta</taxon>
        <taxon>Magnoliopsida</taxon>
        <taxon>eudicotyledons</taxon>
        <taxon>Gunneridae</taxon>
        <taxon>Pentapetalae</taxon>
        <taxon>rosids</taxon>
        <taxon>fabids</taxon>
        <taxon>Rosales</taxon>
        <taxon>Cannabaceae</taxon>
        <taxon>Cannabis</taxon>
    </lineage>
</organism>
<evidence type="ECO:0000256" key="7">
    <source>
        <dbReference type="ARBA" id="ARBA00022734"/>
    </source>
</evidence>
<keyword evidence="11 20" id="KW-1133">Transmembrane helix</keyword>
<dbReference type="GO" id="GO:0004674">
    <property type="term" value="F:protein serine/threonine kinase activity"/>
    <property type="evidence" value="ECO:0007669"/>
    <property type="project" value="UniProtKB-KW"/>
</dbReference>
<keyword evidence="15" id="KW-0325">Glycoprotein</keyword>
<dbReference type="Gene3D" id="2.90.10.10">
    <property type="entry name" value="Bulb-type lectin domain"/>
    <property type="match status" value="2"/>
</dbReference>
<evidence type="ECO:0000256" key="6">
    <source>
        <dbReference type="ARBA" id="ARBA00022729"/>
    </source>
</evidence>
<evidence type="ECO:0000259" key="21">
    <source>
        <dbReference type="PROSITE" id="PS50011"/>
    </source>
</evidence>
<keyword evidence="7" id="KW-0430">Lectin</keyword>
<dbReference type="FunFam" id="3.30.200.20:FF:000059">
    <property type="entry name" value="S-receptor-like serine/threonine-protein kinase"/>
    <property type="match status" value="1"/>
</dbReference>
<dbReference type="CDD" id="cd00028">
    <property type="entry name" value="B_lectin"/>
    <property type="match status" value="1"/>
</dbReference>
<keyword evidence="12 20" id="KW-0472">Membrane</keyword>
<dbReference type="PROSITE" id="PS00108">
    <property type="entry name" value="PROTEIN_KINASE_ST"/>
    <property type="match status" value="1"/>
</dbReference>
<sequence>MFWSSDSSEFAFGFHQVEKDGDFLLAIWLNNIPEKTIVWSANGNTLVQQGSTLELTENGLLVLKTRKGKQVWIVGVGDGDGDGVAFAAMLDTGNFVLVDKNSNYLWESFDEPTDTLLPLQTLNQGKKLVARYSNTNFSKGRFQLMLQQSGNLKLYTTTFPLDEANSMYWSSETTANESRVVFNQSGLIYLQGKNGEILSILSAKPCSTQSFYQRMILEYDGVLRHYVYPKNDGEESIGWSKAWTHCSTPIPPNICTKLMEPTGSGACGFNSYCSLEKEQRPSCKCPSGYSFIDQNDEMKGCQQNFEAQSCDKDSKDEENFYFNTMENTDWPLSDYEYFRLVDENWCRKACLGDCFCAVAIFRNGECWKKKTPLSNGKLDSSVGGKALIKVRLDQPHKRNDSILVVIASLLFGTPFFLINILVLIPALVVIFHLYRKAKVSKQTQFKEGMNLQSFTYEELEEATNGFNEELGRGAFAVVFKGVLCDGHFVAVKKLDNVVREGEEEFKAEVNAISRTNHKNLVQLIGFCNEGEKRLLVYEFMSNGSLANFLFKSSSKPSWYQRKEIALGIARGLFYLHEECKNQIIHCDIKPHNVLLDEFFNARIADFGLAKLLKRDQTRTTTALRGTKGYVAPEWFRNTPVSVKVDVYSYGIMLLEIICCRRNFEAEMEEEDQMVLADWANDCYRDGQLSLLLGNDDEALSDMRKVEKCVMVAIWCIQEDPSFRPTMKKVTQMLEGTVDVSIPPDPYSFITKSTFP</sequence>
<comment type="catalytic activity">
    <reaction evidence="16 18">
        <text>L-threonyl-[protein] + ATP = O-phospho-L-threonyl-[protein] + ADP + H(+)</text>
        <dbReference type="Rhea" id="RHEA:46608"/>
        <dbReference type="Rhea" id="RHEA-COMP:11060"/>
        <dbReference type="Rhea" id="RHEA-COMP:11605"/>
        <dbReference type="ChEBI" id="CHEBI:15378"/>
        <dbReference type="ChEBI" id="CHEBI:30013"/>
        <dbReference type="ChEBI" id="CHEBI:30616"/>
        <dbReference type="ChEBI" id="CHEBI:61977"/>
        <dbReference type="ChEBI" id="CHEBI:456216"/>
        <dbReference type="EC" id="2.7.11.1"/>
    </reaction>
</comment>
<dbReference type="AlphaFoldDB" id="A0A7J6ELK3"/>
<dbReference type="SUPFAM" id="SSF56112">
    <property type="entry name" value="Protein kinase-like (PK-like)"/>
    <property type="match status" value="1"/>
</dbReference>
<comment type="similarity">
    <text evidence="18">Belongs to the protein kinase superfamily. Ser/Thr protein kinase family.</text>
</comment>
<evidence type="ECO:0000259" key="22">
    <source>
        <dbReference type="PROSITE" id="PS50927"/>
    </source>
</evidence>
<dbReference type="Gene3D" id="1.10.510.10">
    <property type="entry name" value="Transferase(Phosphotransferase) domain 1"/>
    <property type="match status" value="1"/>
</dbReference>
<feature type="transmembrane region" description="Helical" evidence="20">
    <location>
        <begin position="401"/>
        <end position="434"/>
    </location>
</feature>
<dbReference type="InterPro" id="IPR001480">
    <property type="entry name" value="Bulb-type_lectin_dom"/>
</dbReference>
<evidence type="ECO:0000256" key="3">
    <source>
        <dbReference type="ARBA" id="ARBA00022536"/>
    </source>
</evidence>
<dbReference type="InterPro" id="IPR011009">
    <property type="entry name" value="Kinase-like_dom_sf"/>
</dbReference>
<reference evidence="25 26" key="1">
    <citation type="journal article" date="2020" name="bioRxiv">
        <title>Sequence and annotation of 42 cannabis genomes reveals extensive copy number variation in cannabinoid synthesis and pathogen resistance genes.</title>
        <authorList>
            <person name="Mckernan K.J."/>
            <person name="Helbert Y."/>
            <person name="Kane L.T."/>
            <person name="Ebling H."/>
            <person name="Zhang L."/>
            <person name="Liu B."/>
            <person name="Eaton Z."/>
            <person name="Mclaughlin S."/>
            <person name="Kingan S."/>
            <person name="Baybayan P."/>
            <person name="Concepcion G."/>
            <person name="Jordan M."/>
            <person name="Riva A."/>
            <person name="Barbazuk W."/>
            <person name="Harkins T."/>
        </authorList>
    </citation>
    <scope>NUCLEOTIDE SEQUENCE [LARGE SCALE GENOMIC DNA]</scope>
    <source>
        <strain evidence="25 26">cv. Jamaican Lion 4</strain>
        <strain evidence="24">Father</strain>
        <strain evidence="23">Mother</strain>
        <tissue evidence="23">Leaf</tissue>
    </source>
</reference>
<feature type="domain" description="Bulb-type lectin" evidence="22">
    <location>
        <begin position="1"/>
        <end position="110"/>
    </location>
</feature>
<dbReference type="InterPro" id="IPR017441">
    <property type="entry name" value="Protein_kinase_ATP_BS"/>
</dbReference>
<dbReference type="InterPro" id="IPR024171">
    <property type="entry name" value="SRK-like_kinase"/>
</dbReference>
<comment type="catalytic activity">
    <reaction evidence="17 18">
        <text>L-seryl-[protein] + ATP = O-phospho-L-seryl-[protein] + ADP + H(+)</text>
        <dbReference type="Rhea" id="RHEA:17989"/>
        <dbReference type="Rhea" id="RHEA-COMP:9863"/>
        <dbReference type="Rhea" id="RHEA-COMP:11604"/>
        <dbReference type="ChEBI" id="CHEBI:15378"/>
        <dbReference type="ChEBI" id="CHEBI:29999"/>
        <dbReference type="ChEBI" id="CHEBI:30616"/>
        <dbReference type="ChEBI" id="CHEBI:83421"/>
        <dbReference type="ChEBI" id="CHEBI:456216"/>
        <dbReference type="EC" id="2.7.11.1"/>
    </reaction>
</comment>
<keyword evidence="3" id="KW-0245">EGF-like domain</keyword>
<dbReference type="PROSITE" id="PS50927">
    <property type="entry name" value="BULB_LECTIN"/>
    <property type="match status" value="1"/>
</dbReference>
<dbReference type="SMART" id="SM00220">
    <property type="entry name" value="S_TKc"/>
    <property type="match status" value="1"/>
</dbReference>
<dbReference type="GO" id="GO:0016020">
    <property type="term" value="C:membrane"/>
    <property type="evidence" value="ECO:0007669"/>
    <property type="project" value="UniProtKB-SubCell"/>
</dbReference>
<keyword evidence="8 18" id="KW-0547">Nucleotide-binding</keyword>
<dbReference type="PIRSF" id="PIRSF000641">
    <property type="entry name" value="SRK"/>
    <property type="match status" value="1"/>
</dbReference>
<dbReference type="Pfam" id="PF00069">
    <property type="entry name" value="Pkinase"/>
    <property type="match status" value="1"/>
</dbReference>
<keyword evidence="10 18" id="KW-0067">ATP-binding</keyword>
<evidence type="ECO:0000256" key="5">
    <source>
        <dbReference type="ARBA" id="ARBA00022692"/>
    </source>
</evidence>
<dbReference type="EC" id="2.7.11.1" evidence="18"/>
<dbReference type="SMART" id="SM00108">
    <property type="entry name" value="B_lectin"/>
    <property type="match status" value="1"/>
</dbReference>
<evidence type="ECO:0000256" key="11">
    <source>
        <dbReference type="ARBA" id="ARBA00022989"/>
    </source>
</evidence>
<protein>
    <recommendedName>
        <fullName evidence="18">Receptor-like serine/threonine-protein kinase</fullName>
        <ecNumber evidence="18">2.7.11.1</ecNumber>
    </recommendedName>
</protein>
<comment type="caution">
    <text evidence="23">The sequence shown here is derived from an EMBL/GenBank/DDBJ whole genome shotgun (WGS) entry which is preliminary data.</text>
</comment>
<evidence type="ECO:0000256" key="13">
    <source>
        <dbReference type="ARBA" id="ARBA00023157"/>
    </source>
</evidence>
<dbReference type="GO" id="GO:0030246">
    <property type="term" value="F:carbohydrate binding"/>
    <property type="evidence" value="ECO:0007669"/>
    <property type="project" value="UniProtKB-KW"/>
</dbReference>
<keyword evidence="2 18" id="KW-0723">Serine/threonine-protein kinase</keyword>
<dbReference type="Proteomes" id="UP000525078">
    <property type="component" value="Unassembled WGS sequence"/>
</dbReference>
<keyword evidence="5 20" id="KW-0812">Transmembrane</keyword>
<evidence type="ECO:0000256" key="8">
    <source>
        <dbReference type="ARBA" id="ARBA00022741"/>
    </source>
</evidence>
<feature type="domain" description="Protein kinase" evidence="21">
    <location>
        <begin position="464"/>
        <end position="749"/>
    </location>
</feature>
<evidence type="ECO:0000256" key="2">
    <source>
        <dbReference type="ARBA" id="ARBA00022527"/>
    </source>
</evidence>
<evidence type="ECO:0000256" key="19">
    <source>
        <dbReference type="PROSITE-ProRule" id="PRU10141"/>
    </source>
</evidence>
<dbReference type="PROSITE" id="PS00107">
    <property type="entry name" value="PROTEIN_KINASE_ATP"/>
    <property type="match status" value="1"/>
</dbReference>
<dbReference type="PROSITE" id="PS50011">
    <property type="entry name" value="PROTEIN_KINASE_DOM"/>
    <property type="match status" value="1"/>
</dbReference>
<evidence type="ECO:0000256" key="18">
    <source>
        <dbReference type="PIRNR" id="PIRNR000641"/>
    </source>
</evidence>
<evidence type="ECO:0000313" key="26">
    <source>
        <dbReference type="Proteomes" id="UP000583929"/>
    </source>
</evidence>
<keyword evidence="26" id="KW-1185">Reference proteome</keyword>
<dbReference type="GO" id="GO:0005524">
    <property type="term" value="F:ATP binding"/>
    <property type="evidence" value="ECO:0007669"/>
    <property type="project" value="UniProtKB-UniRule"/>
</dbReference>
<keyword evidence="14" id="KW-0675">Receptor</keyword>
<dbReference type="InterPro" id="IPR051343">
    <property type="entry name" value="G-type_lectin_kinases/EP1-like"/>
</dbReference>
<evidence type="ECO:0000256" key="1">
    <source>
        <dbReference type="ARBA" id="ARBA00004479"/>
    </source>
</evidence>
<evidence type="ECO:0000256" key="15">
    <source>
        <dbReference type="ARBA" id="ARBA00023180"/>
    </source>
</evidence>
<evidence type="ECO:0000256" key="10">
    <source>
        <dbReference type="ARBA" id="ARBA00022840"/>
    </source>
</evidence>
<evidence type="ECO:0000256" key="16">
    <source>
        <dbReference type="ARBA" id="ARBA00047899"/>
    </source>
</evidence>
<comment type="subcellular location">
    <subcellularLocation>
        <location evidence="1">Membrane</location>
        <topology evidence="1">Single-pass type I membrane protein</topology>
    </subcellularLocation>
</comment>
<keyword evidence="13" id="KW-1015">Disulfide bond</keyword>
<evidence type="ECO:0000313" key="23">
    <source>
        <dbReference type="EMBL" id="KAF4359231.1"/>
    </source>
</evidence>
<evidence type="ECO:0000256" key="17">
    <source>
        <dbReference type="ARBA" id="ARBA00048679"/>
    </source>
</evidence>
<dbReference type="InterPro" id="IPR000719">
    <property type="entry name" value="Prot_kinase_dom"/>
</dbReference>
<dbReference type="SUPFAM" id="SSF51110">
    <property type="entry name" value="alpha-D-mannose-specific plant lectins"/>
    <property type="match status" value="2"/>
</dbReference>
<gene>
    <name evidence="23" type="ORF">F8388_005340</name>
    <name evidence="24" type="ORF">G4B88_004678</name>
</gene>
<evidence type="ECO:0000256" key="12">
    <source>
        <dbReference type="ARBA" id="ARBA00023136"/>
    </source>
</evidence>
<evidence type="ECO:0000313" key="24">
    <source>
        <dbReference type="EMBL" id="KAF4374927.1"/>
    </source>
</evidence>
<evidence type="ECO:0000313" key="25">
    <source>
        <dbReference type="Proteomes" id="UP000525078"/>
    </source>
</evidence>
<accession>A0A7J6ELK3</accession>
<dbReference type="FunFam" id="1.10.510.10:FF:000237">
    <property type="entry name" value="G-type lectin S-receptor-like serine/threonine-protein kinase"/>
    <property type="match status" value="1"/>
</dbReference>
<evidence type="ECO:0000256" key="14">
    <source>
        <dbReference type="ARBA" id="ARBA00023170"/>
    </source>
</evidence>
<evidence type="ECO:0000256" key="4">
    <source>
        <dbReference type="ARBA" id="ARBA00022679"/>
    </source>
</evidence>
<name>A0A7J6ELK3_CANSA</name>
<dbReference type="Gene3D" id="3.30.200.20">
    <property type="entry name" value="Phosphorylase Kinase, domain 1"/>
    <property type="match status" value="1"/>
</dbReference>
<dbReference type="CDD" id="cd14066">
    <property type="entry name" value="STKc_IRAK"/>
    <property type="match status" value="1"/>
</dbReference>
<feature type="binding site" evidence="19">
    <location>
        <position position="493"/>
    </location>
    <ligand>
        <name>ATP</name>
        <dbReference type="ChEBI" id="CHEBI:30616"/>
    </ligand>
</feature>
<dbReference type="Pfam" id="PF01453">
    <property type="entry name" value="B_lectin"/>
    <property type="match status" value="1"/>
</dbReference>
<dbReference type="EMBL" id="JAATIP010000218">
    <property type="protein sequence ID" value="KAF4359231.1"/>
    <property type="molecule type" value="Genomic_DNA"/>
</dbReference>
<proteinExistence type="inferred from homology"/>
<dbReference type="InterPro" id="IPR036426">
    <property type="entry name" value="Bulb-type_lectin_dom_sf"/>
</dbReference>
<keyword evidence="4 18" id="KW-0808">Transferase</keyword>